<dbReference type="PANTHER" id="PTHR10569">
    <property type="entry name" value="GLYCOGEN DEBRANCHING ENZYME"/>
    <property type="match status" value="1"/>
</dbReference>
<dbReference type="NCBIfam" id="TIGR01561">
    <property type="entry name" value="gde_arch"/>
    <property type="match status" value="1"/>
</dbReference>
<dbReference type="AlphaFoldDB" id="I0AL07"/>
<dbReference type="STRING" id="945713.IALB_1958"/>
<dbReference type="Gene3D" id="1.50.10.10">
    <property type="match status" value="1"/>
</dbReference>
<dbReference type="Pfam" id="PF12439">
    <property type="entry name" value="GDE_N"/>
    <property type="match status" value="1"/>
</dbReference>
<organism evidence="3 4">
    <name type="scientific">Ignavibacterium album (strain DSM 19864 / JCM 16511 / NBRC 101810 / Mat9-16)</name>
    <dbReference type="NCBI Taxonomy" id="945713"/>
    <lineage>
        <taxon>Bacteria</taxon>
        <taxon>Pseudomonadati</taxon>
        <taxon>Ignavibacteriota</taxon>
        <taxon>Ignavibacteria</taxon>
        <taxon>Ignavibacteriales</taxon>
        <taxon>Ignavibacteriaceae</taxon>
        <taxon>Ignavibacterium</taxon>
    </lineage>
</organism>
<evidence type="ECO:0000259" key="2">
    <source>
        <dbReference type="Pfam" id="PF12439"/>
    </source>
</evidence>
<dbReference type="EMBL" id="CP003418">
    <property type="protein sequence ID" value="AFH49664.1"/>
    <property type="molecule type" value="Genomic_DNA"/>
</dbReference>
<evidence type="ECO:0000259" key="1">
    <source>
        <dbReference type="Pfam" id="PF06202"/>
    </source>
</evidence>
<dbReference type="SUPFAM" id="SSF48208">
    <property type="entry name" value="Six-hairpin glycosidases"/>
    <property type="match status" value="1"/>
</dbReference>
<dbReference type="OrthoDB" id="9761875at2"/>
<dbReference type="InterPro" id="IPR010401">
    <property type="entry name" value="AGL/Gdb1"/>
</dbReference>
<protein>
    <submittedName>
        <fullName evidence="3">Glycogen debranching enzyme</fullName>
    </submittedName>
</protein>
<dbReference type="InterPro" id="IPR012341">
    <property type="entry name" value="6hp_glycosidase-like_sf"/>
</dbReference>
<dbReference type="GO" id="GO:0004135">
    <property type="term" value="F:amylo-alpha-1,6-glucosidase activity"/>
    <property type="evidence" value="ECO:0007669"/>
    <property type="project" value="InterPro"/>
</dbReference>
<evidence type="ECO:0000313" key="4">
    <source>
        <dbReference type="Proteomes" id="UP000007394"/>
    </source>
</evidence>
<dbReference type="InterPro" id="IPR024742">
    <property type="entry name" value="Glycogen_debranch_N"/>
</dbReference>
<dbReference type="InterPro" id="IPR008928">
    <property type="entry name" value="6-hairpin_glycosidase_sf"/>
</dbReference>
<dbReference type="RefSeq" id="WP_014560813.1">
    <property type="nucleotide sequence ID" value="NC_017464.1"/>
</dbReference>
<dbReference type="InterPro" id="IPR032790">
    <property type="entry name" value="GDE_C"/>
</dbReference>
<sequence>MLTINKEMIDDFSKSSKLKWIDANGLGGYASSTVLGLNTRRYHGLLVAALNPPVEREVIVSKIDETLIIKNKAYEISTNQFPGKVHPEGYKYLIEFNKNLFPEFIYQVCKVKLKKTIAAINGCNKTVVIYEVLDSENEFQIHLSPFVAMRDFHSLRKADSTIRSEYTFHDGMFELKFNGHPKTLYANISNGDFVSQQDWYYNFEYLEELDRGLDFREDLFKPGYFKVNLNKGDKIVITFSTDPITKDCFTLFNNEKLRREKLIENCADDEVSKSLTLAADQFIVKRKAMNKTIIAGYHWFSDWGRDTMIALPGLTLSTNRFNDALGVLETFANSLDRGMIPNRFPDRGEAPEYNTVDATLWFFIAVKKYFDATNDFYFVRETIYPRFKKILEWHEKGTRHNIHEDYDGLLYAGEPGVQLTWMDAKIGDWVVTPRQGKAVEINALWYNALMIAAYLADIFNDKECNALYKQKADKIYKSFSETFWNEEAGYLYDYVDGDYSDSSFRPNQLYAVSLPYKLLDGNKAKLIVDKVYEKLYTPFGLRSLSSDDKNYKPIYAGNQYSRDAAYHQGTVWSFLLGSFADAIEYAYPDENEIRIKKIIEEFLPHLSTAGLGTVSEIFDGDYPHNPKGCISQAWSVAEFIRILRNMIDLLEKMLKDNNFS</sequence>
<keyword evidence="4" id="KW-1185">Reference proteome</keyword>
<dbReference type="InterPro" id="IPR006451">
    <property type="entry name" value="Glycogen_debranch_arc"/>
</dbReference>
<gene>
    <name evidence="3" type="ordered locus">IALB_1958</name>
</gene>
<dbReference type="Proteomes" id="UP000007394">
    <property type="component" value="Chromosome"/>
</dbReference>
<reference evidence="3 4" key="1">
    <citation type="journal article" date="2012" name="Front. Microbiol.">
        <title>Complete genome of Ignavibacterium album, a metabolically versatile, flagellated, facultative anaerobe from the phylum Chlorobi.</title>
        <authorList>
            <person name="Liu Z."/>
            <person name="Frigaard N.-U."/>
            <person name="Vogl K."/>
            <person name="Iino T."/>
            <person name="Ohkuma M."/>
            <person name="Overmann J."/>
            <person name="Bryant D.A."/>
        </authorList>
    </citation>
    <scope>NUCLEOTIDE SEQUENCE [LARGE SCALE GENOMIC DNA]</scope>
    <source>
        <strain evidence="4">DSM 19864 / JCM 16511 / NBRC 101810 / Mat9-16</strain>
    </source>
</reference>
<name>I0AL07_IGNAJ</name>
<dbReference type="Pfam" id="PF06202">
    <property type="entry name" value="GDE_C"/>
    <property type="match status" value="1"/>
</dbReference>
<feature type="domain" description="Glycogen debranching enzyme C-terminal" evidence="1">
    <location>
        <begin position="278"/>
        <end position="641"/>
    </location>
</feature>
<dbReference type="GO" id="GO:0005980">
    <property type="term" value="P:glycogen catabolic process"/>
    <property type="evidence" value="ECO:0007669"/>
    <property type="project" value="InterPro"/>
</dbReference>
<proteinExistence type="predicted"/>
<dbReference type="GO" id="GO:0004134">
    <property type="term" value="F:4-alpha-glucanotransferase activity"/>
    <property type="evidence" value="ECO:0007669"/>
    <property type="project" value="InterPro"/>
</dbReference>
<evidence type="ECO:0000313" key="3">
    <source>
        <dbReference type="EMBL" id="AFH49664.1"/>
    </source>
</evidence>
<dbReference type="FunFam" id="1.50.10.10:FF:000073">
    <property type="entry name" value="Glycogen debranching enzyme, hypothetical (TreX-like)"/>
    <property type="match status" value="1"/>
</dbReference>
<dbReference type="PANTHER" id="PTHR10569:SF2">
    <property type="entry name" value="GLYCOGEN DEBRANCHING ENZYME"/>
    <property type="match status" value="1"/>
</dbReference>
<dbReference type="KEGG" id="ial:IALB_1958"/>
<accession>I0AL07</accession>
<dbReference type="eggNOG" id="COG3408">
    <property type="taxonomic scope" value="Bacteria"/>
</dbReference>
<dbReference type="PATRIC" id="fig|945713.3.peg.1963"/>
<feature type="domain" description="Glycogen debranching enzyme bacterial and archaeal type N-terminal" evidence="2">
    <location>
        <begin position="20"/>
        <end position="235"/>
    </location>
</feature>
<dbReference type="HOGENOM" id="CLU_026835_0_0_10"/>